<dbReference type="RefSeq" id="XP_018280570.1">
    <property type="nucleotide sequence ID" value="XM_018425106.1"/>
</dbReference>
<accession>A0A0J1B8H5</accession>
<keyword evidence="3" id="KW-1185">Reference proteome</keyword>
<dbReference type="AlphaFoldDB" id="A0A0J1B8H5"/>
<evidence type="ECO:0000256" key="1">
    <source>
        <dbReference type="SAM" id="MobiDB-lite"/>
    </source>
</evidence>
<organism evidence="2 3">
    <name type="scientific">Cutaneotrichosporon oleaginosum</name>
    <dbReference type="NCBI Taxonomy" id="879819"/>
    <lineage>
        <taxon>Eukaryota</taxon>
        <taxon>Fungi</taxon>
        <taxon>Dikarya</taxon>
        <taxon>Basidiomycota</taxon>
        <taxon>Agaricomycotina</taxon>
        <taxon>Tremellomycetes</taxon>
        <taxon>Trichosporonales</taxon>
        <taxon>Trichosporonaceae</taxon>
        <taxon>Cutaneotrichosporon</taxon>
    </lineage>
</organism>
<name>A0A0J1B8H5_9TREE</name>
<evidence type="ECO:0000313" key="2">
    <source>
        <dbReference type="EMBL" id="KLT44079.1"/>
    </source>
</evidence>
<reference evidence="2 3" key="1">
    <citation type="submission" date="2015-03" db="EMBL/GenBank/DDBJ databases">
        <title>Genomics and transcriptomics of the oil-accumulating basidiomycete yeast T. oleaginosus allow insights into substrate utilization and the diverse evolutionary trajectories of mating systems in fungi.</title>
        <authorList>
            <consortium name="DOE Joint Genome Institute"/>
            <person name="Kourist R."/>
            <person name="Kracht O."/>
            <person name="Bracharz F."/>
            <person name="Lipzen A."/>
            <person name="Nolan M."/>
            <person name="Ohm R."/>
            <person name="Grigoriev I."/>
            <person name="Sun S."/>
            <person name="Heitman J."/>
            <person name="Bruck T."/>
            <person name="Nowrousian M."/>
        </authorList>
    </citation>
    <scope>NUCLEOTIDE SEQUENCE [LARGE SCALE GENOMIC DNA]</scope>
    <source>
        <strain evidence="2 3">IBC0246</strain>
    </source>
</reference>
<dbReference type="EMBL" id="KQ087189">
    <property type="protein sequence ID" value="KLT44079.1"/>
    <property type="molecule type" value="Genomic_DNA"/>
</dbReference>
<dbReference type="GeneID" id="28985709"/>
<feature type="region of interest" description="Disordered" evidence="1">
    <location>
        <begin position="56"/>
        <end position="115"/>
    </location>
</feature>
<protein>
    <submittedName>
        <fullName evidence="2">Uncharacterized protein</fullName>
    </submittedName>
</protein>
<dbReference type="Proteomes" id="UP000053611">
    <property type="component" value="Unassembled WGS sequence"/>
</dbReference>
<evidence type="ECO:0000313" key="3">
    <source>
        <dbReference type="Proteomes" id="UP000053611"/>
    </source>
</evidence>
<sequence length="115" mass="11611">MWTGLKEVASNAAADAVSLLPLSNCGGTARTLFPHVPAAWAADDSGAHSVDGADGAMPCSRASGPSRQRAVGSGRGVGLCRRASGGGFGARKSAQDQAEPISISRDVARYGARSR</sequence>
<gene>
    <name evidence="2" type="ORF">CC85DRAFT_29937</name>
</gene>
<proteinExistence type="predicted"/>